<accession>A0A833H4B8</accession>
<evidence type="ECO:0000256" key="3">
    <source>
        <dbReference type="ARBA" id="ARBA00011462"/>
    </source>
</evidence>
<evidence type="ECO:0000313" key="13">
    <source>
        <dbReference type="EMBL" id="KAB2934898.1"/>
    </source>
</evidence>
<dbReference type="AlphaFoldDB" id="A0A833H4B8"/>
<keyword evidence="7 11" id="KW-0560">Oxidoreductase</keyword>
<feature type="domain" description="Nitrogenase/oxidoreductase component 1" evidence="12">
    <location>
        <begin position="30"/>
        <end position="452"/>
    </location>
</feature>
<dbReference type="Gene3D" id="3.40.50.1980">
    <property type="entry name" value="Nitrogenase molybdenum iron protein domain"/>
    <property type="match status" value="3"/>
</dbReference>
<dbReference type="Pfam" id="PF00148">
    <property type="entry name" value="Oxidored_nitro"/>
    <property type="match status" value="1"/>
</dbReference>
<keyword evidence="6 11" id="KW-0067">ATP-binding</keyword>
<evidence type="ECO:0000256" key="8">
    <source>
        <dbReference type="ARBA" id="ARBA00023004"/>
    </source>
</evidence>
<evidence type="ECO:0000256" key="10">
    <source>
        <dbReference type="ARBA" id="ARBA00047967"/>
    </source>
</evidence>
<evidence type="ECO:0000313" key="14">
    <source>
        <dbReference type="Proteomes" id="UP000460298"/>
    </source>
</evidence>
<organism evidence="13 14">
    <name type="scientific">Leptonema illini</name>
    <dbReference type="NCBI Taxonomy" id="183"/>
    <lineage>
        <taxon>Bacteria</taxon>
        <taxon>Pseudomonadati</taxon>
        <taxon>Spirochaetota</taxon>
        <taxon>Spirochaetia</taxon>
        <taxon>Leptospirales</taxon>
        <taxon>Leptospiraceae</taxon>
        <taxon>Leptonema</taxon>
    </lineage>
</organism>
<dbReference type="Gene3D" id="1.20.89.10">
    <property type="entry name" value="Nitrogenase Molybdenum-iron Protein, subunit B, domain 4"/>
    <property type="match status" value="1"/>
</dbReference>
<evidence type="ECO:0000256" key="7">
    <source>
        <dbReference type="ARBA" id="ARBA00023002"/>
    </source>
</evidence>
<comment type="similarity">
    <text evidence="2 11">Belongs to the NifD/NifK/NifE/NifN family.</text>
</comment>
<keyword evidence="9 11" id="KW-0411">Iron-sulfur</keyword>
<evidence type="ECO:0000259" key="12">
    <source>
        <dbReference type="Pfam" id="PF00148"/>
    </source>
</evidence>
<dbReference type="EC" id="1.18.6.1" evidence="11"/>
<comment type="caution">
    <text evidence="13">The sequence shown here is derived from an EMBL/GenBank/DDBJ whole genome shotgun (WGS) entry which is preliminary data.</text>
</comment>
<dbReference type="InterPro" id="IPR050152">
    <property type="entry name" value="ChlB/BchB/BchZ"/>
</dbReference>
<name>A0A833H4B8_9LEPT</name>
<evidence type="ECO:0000256" key="6">
    <source>
        <dbReference type="ARBA" id="ARBA00022840"/>
    </source>
</evidence>
<dbReference type="PANTHER" id="PTHR33712">
    <property type="entry name" value="LIGHT-INDEPENDENT PROTOCHLOROPHYLLIDE REDUCTASE SUBUNIT B"/>
    <property type="match status" value="1"/>
</dbReference>
<evidence type="ECO:0000256" key="4">
    <source>
        <dbReference type="ARBA" id="ARBA00022723"/>
    </source>
</evidence>
<keyword evidence="8 11" id="KW-0408">Iron</keyword>
<proteinExistence type="inferred from homology"/>
<dbReference type="SUPFAM" id="SSF53807">
    <property type="entry name" value="Helical backbone' metal receptor"/>
    <property type="match status" value="1"/>
</dbReference>
<evidence type="ECO:0000256" key="9">
    <source>
        <dbReference type="ARBA" id="ARBA00023014"/>
    </source>
</evidence>
<comment type="function">
    <text evidence="1 11">This molybdenum-iron protein is part of the nitrogenase complex that catalyzes the key enzymatic reactions in nitrogen fixation.</text>
</comment>
<dbReference type="InterPro" id="IPR005976">
    <property type="entry name" value="Nase_Mo-Fe_CF_bsu"/>
</dbReference>
<dbReference type="NCBIfam" id="TIGR01286">
    <property type="entry name" value="nifK"/>
    <property type="match status" value="1"/>
</dbReference>
<comment type="subunit">
    <text evidence="3 11">Tetramer of two alpha and two beta chains. Forms complex with the iron protein (nitrogenase component 2).</text>
</comment>
<gene>
    <name evidence="13" type="primary">nifK</name>
    <name evidence="13" type="ORF">F9K24_03720</name>
</gene>
<dbReference type="GO" id="GO:0005524">
    <property type="term" value="F:ATP binding"/>
    <property type="evidence" value="ECO:0007669"/>
    <property type="project" value="UniProtKB-KW"/>
</dbReference>
<sequence length="469" mass="51815">MNTAEWINTEEYRKLNFERKSIVINPTKACQPIGAFYCASGFADTLPYEHGSQGCAAYFRNNLSRHFREPFPAVSDSMTEDAAVFGGRANMIEGLKNAHQVYKPKLIAMCTSCMAEVIGDDLKAFISNSRDAGSIPADFPVAFAHTPSFVGSHLTGYDSMLAGIVETLSEGKYREGDRNGKLNIIPGFDTHIENIREIRRYLEMMEVPVTILADTSASMDSPLTGEYRMYQGGTSLEEAGDSVNAVGTISMQTQSSIKTLKAFKTKYGQATHALQYPVGVAAFDAFLLKVSEIMEKPVPESIKRERGLAVDSVIDAHQYFHGRRFALFGDPDMMIGLTSFLLEMGGEPVHIVSTNGTGKWEKEMDALLKSSPYGASGKAYAGKDLWHMRSLLMTDPVDMLIGNSHGKYAARDAGIPHVRIGFPITDRVNLHRYATIGYRGVINLISWIANAFIEEVDRKSDDAHFELLR</sequence>
<evidence type="ECO:0000256" key="2">
    <source>
        <dbReference type="ARBA" id="ARBA00011002"/>
    </source>
</evidence>
<comment type="cofactor">
    <cofactor evidence="11">
        <name>[8Fe-7S] cluster</name>
        <dbReference type="ChEBI" id="CHEBI:21143"/>
    </cofactor>
    <text evidence="11">Binds 1 [8Fe-7S] cluster per heterodimer.</text>
</comment>
<dbReference type="PANTHER" id="PTHR33712:SF7">
    <property type="entry name" value="LIGHT-INDEPENDENT PROTOCHLOROPHYLLIDE REDUCTASE SUBUNIT B"/>
    <property type="match status" value="1"/>
</dbReference>
<dbReference type="GO" id="GO:0016612">
    <property type="term" value="C:molybdenum-iron nitrogenase complex"/>
    <property type="evidence" value="ECO:0007669"/>
    <property type="project" value="InterPro"/>
</dbReference>
<reference evidence="13 14" key="1">
    <citation type="submission" date="2019-10" db="EMBL/GenBank/DDBJ databases">
        <title>Extracellular Electron Transfer in a Candidatus Methanoperedens spp. Enrichment Culture.</title>
        <authorList>
            <person name="Berger S."/>
            <person name="Rangel Shaw D."/>
            <person name="Berben T."/>
            <person name="In 'T Zandt M."/>
            <person name="Frank J."/>
            <person name="Reimann J."/>
            <person name="Jetten M.S.M."/>
            <person name="Welte C.U."/>
        </authorList>
    </citation>
    <scope>NUCLEOTIDE SEQUENCE [LARGE SCALE GENOMIC DNA]</scope>
    <source>
        <strain evidence="13">SB12</strain>
    </source>
</reference>
<keyword evidence="11" id="KW-0535">Nitrogen fixation</keyword>
<protein>
    <recommendedName>
        <fullName evidence="11">Nitrogenase molybdenum-iron protein beta chain</fullName>
        <ecNumber evidence="11">1.18.6.1</ecNumber>
    </recommendedName>
    <alternativeName>
        <fullName evidence="11">Dinitrogenase</fullName>
    </alternativeName>
</protein>
<dbReference type="Proteomes" id="UP000460298">
    <property type="component" value="Unassembled WGS sequence"/>
</dbReference>
<dbReference type="GO" id="GO:0051536">
    <property type="term" value="F:iron-sulfur cluster binding"/>
    <property type="evidence" value="ECO:0007669"/>
    <property type="project" value="UniProtKB-KW"/>
</dbReference>
<dbReference type="EMBL" id="WBUI01000002">
    <property type="protein sequence ID" value="KAB2934898.1"/>
    <property type="molecule type" value="Genomic_DNA"/>
</dbReference>
<keyword evidence="4 11" id="KW-0479">Metal-binding</keyword>
<dbReference type="InterPro" id="IPR000510">
    <property type="entry name" value="Nase/OxRdtase_comp1"/>
</dbReference>
<dbReference type="CDD" id="cd01974">
    <property type="entry name" value="Nitrogenase_MoFe_beta"/>
    <property type="match status" value="1"/>
</dbReference>
<evidence type="ECO:0000256" key="1">
    <source>
        <dbReference type="ARBA" id="ARBA00002621"/>
    </source>
</evidence>
<evidence type="ECO:0000256" key="11">
    <source>
        <dbReference type="RuleBase" id="RU364127"/>
    </source>
</evidence>
<comment type="catalytic activity">
    <reaction evidence="10 11">
        <text>N2 + 8 reduced [2Fe-2S]-[ferredoxin] + 16 ATP + 16 H2O = H2 + 8 oxidized [2Fe-2S]-[ferredoxin] + 2 NH4(+) + 16 ADP + 16 phosphate + 6 H(+)</text>
        <dbReference type="Rhea" id="RHEA:21448"/>
        <dbReference type="Rhea" id="RHEA-COMP:10000"/>
        <dbReference type="Rhea" id="RHEA-COMP:10001"/>
        <dbReference type="ChEBI" id="CHEBI:15377"/>
        <dbReference type="ChEBI" id="CHEBI:15378"/>
        <dbReference type="ChEBI" id="CHEBI:17997"/>
        <dbReference type="ChEBI" id="CHEBI:18276"/>
        <dbReference type="ChEBI" id="CHEBI:28938"/>
        <dbReference type="ChEBI" id="CHEBI:30616"/>
        <dbReference type="ChEBI" id="CHEBI:33737"/>
        <dbReference type="ChEBI" id="CHEBI:33738"/>
        <dbReference type="ChEBI" id="CHEBI:43474"/>
        <dbReference type="ChEBI" id="CHEBI:456216"/>
        <dbReference type="EC" id="1.18.6.1"/>
    </reaction>
</comment>
<dbReference type="GO" id="GO:0016163">
    <property type="term" value="F:nitrogenase activity"/>
    <property type="evidence" value="ECO:0007669"/>
    <property type="project" value="UniProtKB-EC"/>
</dbReference>
<evidence type="ECO:0000256" key="5">
    <source>
        <dbReference type="ARBA" id="ARBA00022741"/>
    </source>
</evidence>
<dbReference type="GO" id="GO:0046872">
    <property type="term" value="F:metal ion binding"/>
    <property type="evidence" value="ECO:0007669"/>
    <property type="project" value="UniProtKB-KW"/>
</dbReference>
<keyword evidence="5 11" id="KW-0547">Nucleotide-binding</keyword>